<protein>
    <submittedName>
        <fullName evidence="1">Uncharacterized protein</fullName>
    </submittedName>
</protein>
<gene>
    <name evidence="1" type="ORF">NEOLI_004868</name>
</gene>
<keyword evidence="2" id="KW-1185">Reference proteome</keyword>
<name>A0A1U7LMF2_NEOID</name>
<comment type="caution">
    <text evidence="1">The sequence shown here is derived from an EMBL/GenBank/DDBJ whole genome shotgun (WGS) entry which is preliminary data.</text>
</comment>
<organism evidence="1 2">
    <name type="scientific">Neolecta irregularis (strain DAH-3)</name>
    <dbReference type="NCBI Taxonomy" id="1198029"/>
    <lineage>
        <taxon>Eukaryota</taxon>
        <taxon>Fungi</taxon>
        <taxon>Dikarya</taxon>
        <taxon>Ascomycota</taxon>
        <taxon>Taphrinomycotina</taxon>
        <taxon>Neolectales</taxon>
        <taxon>Neolectaceae</taxon>
        <taxon>Neolecta</taxon>
    </lineage>
</organism>
<evidence type="ECO:0000313" key="1">
    <source>
        <dbReference type="EMBL" id="OLL23834.1"/>
    </source>
</evidence>
<reference evidence="1 2" key="1">
    <citation type="submission" date="2016-04" db="EMBL/GenBank/DDBJ databases">
        <title>Evolutionary innovation and constraint leading to complex multicellularity in the Ascomycota.</title>
        <authorList>
            <person name="Cisse O."/>
            <person name="Nguyen A."/>
            <person name="Hewitt D.A."/>
            <person name="Jedd G."/>
            <person name="Stajich J.E."/>
        </authorList>
    </citation>
    <scope>NUCLEOTIDE SEQUENCE [LARGE SCALE GENOMIC DNA]</scope>
    <source>
        <strain evidence="1 2">DAH-3</strain>
    </source>
</reference>
<sequence>MICHPQLQLFPNESPFHSTLTLDFPNENIFNCQSVQLSKTVLIKASDFSYTKSHPHFFIGMPKYLWITVSQDSGDFKARISKLGKGYLFYWMRIPSNVTYMSTFFRLSNPFEILKAAYAFGSDGELSIAPGDAFGPNEDTLSSSGESSDDGSITGFLPKMEEKDYVEIIEKYWKDGITLG</sequence>
<dbReference type="AlphaFoldDB" id="A0A1U7LMF2"/>
<proteinExistence type="predicted"/>
<dbReference type="Proteomes" id="UP000186594">
    <property type="component" value="Unassembled WGS sequence"/>
</dbReference>
<evidence type="ECO:0000313" key="2">
    <source>
        <dbReference type="Proteomes" id="UP000186594"/>
    </source>
</evidence>
<dbReference type="EMBL" id="LXFE01001172">
    <property type="protein sequence ID" value="OLL23834.1"/>
    <property type="molecule type" value="Genomic_DNA"/>
</dbReference>
<accession>A0A1U7LMF2</accession>